<gene>
    <name evidence="2" type="ORF">BBC0178_004860</name>
</gene>
<dbReference type="Proteomes" id="UP000189660">
    <property type="component" value="Chromosome"/>
</dbReference>
<sequence>MTTNLKADNSDPASMEKRRIRSRFFVLLVAAVILVILLVFMTFIFFDMAGIDALDAIV</sequence>
<keyword evidence="1" id="KW-1133">Transmembrane helix</keyword>
<keyword evidence="1" id="KW-0472">Membrane</keyword>
<dbReference type="RefSeq" id="WP_188317759.1">
    <property type="nucleotide sequence ID" value="NZ_CAXTOJ020000002.1"/>
</dbReference>
<dbReference type="EMBL" id="CP015820">
    <property type="protein sequence ID" value="AQT41984.1"/>
    <property type="molecule type" value="Genomic_DNA"/>
</dbReference>
<name>A0A1U9M9J1_9HYPH</name>
<evidence type="ECO:0000313" key="2">
    <source>
        <dbReference type="EMBL" id="AQT41984.1"/>
    </source>
</evidence>
<keyword evidence="3" id="KW-1185">Reference proteome</keyword>
<reference evidence="2 3" key="1">
    <citation type="submission" date="2016-11" db="EMBL/GenBank/DDBJ databases">
        <title>Comparative genomics of Bartonella apis.</title>
        <authorList>
            <person name="Engel P."/>
        </authorList>
    </citation>
    <scope>NUCLEOTIDE SEQUENCE [LARGE SCALE GENOMIC DNA]</scope>
    <source>
        <strain evidence="2 3">BBC0178</strain>
    </source>
</reference>
<organism evidence="2 3">
    <name type="scientific">Bartonella apihabitans</name>
    <dbReference type="NCBI Taxonomy" id="2750929"/>
    <lineage>
        <taxon>Bacteria</taxon>
        <taxon>Pseudomonadati</taxon>
        <taxon>Pseudomonadota</taxon>
        <taxon>Alphaproteobacteria</taxon>
        <taxon>Hyphomicrobiales</taxon>
        <taxon>Bartonellaceae</taxon>
        <taxon>Bartonella</taxon>
    </lineage>
</organism>
<protein>
    <submittedName>
        <fullName evidence="2">Uncharacterized protein</fullName>
    </submittedName>
</protein>
<keyword evidence="1" id="KW-0812">Transmembrane</keyword>
<dbReference type="KEGG" id="bapa:BBC0178_004860"/>
<feature type="transmembrane region" description="Helical" evidence="1">
    <location>
        <begin position="24"/>
        <end position="46"/>
    </location>
</feature>
<accession>A0A1U9M9J1</accession>
<evidence type="ECO:0000256" key="1">
    <source>
        <dbReference type="SAM" id="Phobius"/>
    </source>
</evidence>
<dbReference type="AlphaFoldDB" id="A0A1U9M9J1"/>
<evidence type="ECO:0000313" key="3">
    <source>
        <dbReference type="Proteomes" id="UP000189660"/>
    </source>
</evidence>
<proteinExistence type="predicted"/>